<dbReference type="RefSeq" id="WP_379839167.1">
    <property type="nucleotide sequence ID" value="NZ_JBHRYQ010000001.1"/>
</dbReference>
<dbReference type="InterPro" id="IPR014867">
    <property type="entry name" value="Spore_coat_CotH_CotH2/3/7"/>
</dbReference>
<dbReference type="EMBL" id="JBHRYQ010000001">
    <property type="protein sequence ID" value="MFC3812302.1"/>
    <property type="molecule type" value="Genomic_DNA"/>
</dbReference>
<dbReference type="SUPFAM" id="SSF74853">
    <property type="entry name" value="Lamin A/C globular tail domain"/>
    <property type="match status" value="1"/>
</dbReference>
<protein>
    <submittedName>
        <fullName evidence="2">CotH kinase family protein</fullName>
    </submittedName>
</protein>
<dbReference type="InterPro" id="IPR026876">
    <property type="entry name" value="Fn3_assoc_repeat"/>
</dbReference>
<evidence type="ECO:0000313" key="3">
    <source>
        <dbReference type="Proteomes" id="UP001595616"/>
    </source>
</evidence>
<dbReference type="PROSITE" id="PS51841">
    <property type="entry name" value="LTD"/>
    <property type="match status" value="1"/>
</dbReference>
<reference evidence="3" key="1">
    <citation type="journal article" date="2019" name="Int. J. Syst. Evol. Microbiol.">
        <title>The Global Catalogue of Microorganisms (GCM) 10K type strain sequencing project: providing services to taxonomists for standard genome sequencing and annotation.</title>
        <authorList>
            <consortium name="The Broad Institute Genomics Platform"/>
            <consortium name="The Broad Institute Genome Sequencing Center for Infectious Disease"/>
            <person name="Wu L."/>
            <person name="Ma J."/>
        </authorList>
    </citation>
    <scope>NUCLEOTIDE SEQUENCE [LARGE SCALE GENOMIC DNA]</scope>
    <source>
        <strain evidence="3">CECT 7956</strain>
    </source>
</reference>
<dbReference type="Pfam" id="PF08757">
    <property type="entry name" value="CotH"/>
    <property type="match status" value="1"/>
</dbReference>
<dbReference type="Proteomes" id="UP001595616">
    <property type="component" value="Unassembled WGS sequence"/>
</dbReference>
<keyword evidence="2" id="KW-0418">Kinase</keyword>
<feature type="domain" description="LTD" evidence="1">
    <location>
        <begin position="54"/>
        <end position="179"/>
    </location>
</feature>
<evidence type="ECO:0000313" key="2">
    <source>
        <dbReference type="EMBL" id="MFC3812302.1"/>
    </source>
</evidence>
<comment type="caution">
    <text evidence="2">The sequence shown here is derived from an EMBL/GenBank/DDBJ whole genome shotgun (WGS) entry which is preliminary data.</text>
</comment>
<name>A0ABV7Z1V1_9BACT</name>
<dbReference type="InterPro" id="IPR036415">
    <property type="entry name" value="Lamin_tail_dom_sf"/>
</dbReference>
<keyword evidence="2" id="KW-0808">Transferase</keyword>
<evidence type="ECO:0000259" key="1">
    <source>
        <dbReference type="PROSITE" id="PS51841"/>
    </source>
</evidence>
<dbReference type="Pfam" id="PF13287">
    <property type="entry name" value="Fn3_assoc"/>
    <property type="match status" value="1"/>
</dbReference>
<dbReference type="InterPro" id="IPR001322">
    <property type="entry name" value="Lamin_tail_dom"/>
</dbReference>
<dbReference type="Pfam" id="PF00932">
    <property type="entry name" value="LTD"/>
    <property type="match status" value="1"/>
</dbReference>
<accession>A0ABV7Z1V1</accession>
<keyword evidence="3" id="KW-1185">Reference proteome</keyword>
<proteinExistence type="predicted"/>
<dbReference type="GO" id="GO:0016301">
    <property type="term" value="F:kinase activity"/>
    <property type="evidence" value="ECO:0007669"/>
    <property type="project" value="UniProtKB-KW"/>
</dbReference>
<gene>
    <name evidence="2" type="ORF">ACFOOI_16690</name>
</gene>
<sequence>MSRNSPVFIAVLSGMIGFFYQSYSSSLPHEPNISFLKTETDNFLLLKKAHTVSQKSPNIRTLFPSGIFINEVMASNDTTILDSNGQASDWFEIFNNTSQTIDLANYYVTDDPSNLKKFRFTEQAGQVQIPAFGYKIIWAGSEANSLFNNTTFSLSANGEYIGLVAPDGVTLIDGFSFNKQYKDVSFGRLFENSDSLAYFSPATPNAQNVSQSAFLGVLEPPTFSQNGGYFSNSFDLNLSHSVADIYYTFDSSEPDSNLSNTNSYTLKNYYPQDLGDDLYDLESRNLQSFKYTTALSIEDPSGDPNNISRLSLHNFRHPFQPSAVIPKAKVVRARAFKPGYLSSDIVTQTYFFTSDGLNPHQIPVFILSTSEENLYQYETGIGTAGQTYDNTFLSYGRVTEAGNFANSGKLWERAANFEAFEGNLQKVNQNIDLRVHGKASRQSSKKPFRVYLAEKTALYPNDLTLFTEKTTLKNPGIYPSHDISSKIPTGLNFNVQTSYPSLLYLNGEYWGIYNLNEYFDDDYLASKYNLDAGNLDIYKDELLDEGDDQDYNKLMAFLDSKTTLNAADYDSLKSYIDIDNFTDYFISEIFLNNTDWPYNNTFMWRNKKERNSNTQNSYSDGRWRCEMVDLDYTLRNPLENGISFPIGSSGTTKIYTKLIFCPEFRKLFINRYADLLNTYFNSNRTSGILADVKSLYVPELPNEILRWEATDVSNWNYHLDIMNDFLLQRPAYLRNNIKSFFNLNGNFDLSVKSSDLNQGYVKVNSIDINSTTPGVTIDVNNTWTGMYFKNVEFNITAKSMTGYKFSHWLINGVINTDSVLTINSSINMFCEAFFESNILSDNPIPEAYVLRNCTYSVSEWSKSAVANTSPKNMKFVYFVNRDPLLNENIQGFTSGGFNSSSKSRINGLDNLGISFINTGSNAPYNTGYGDGTLGGALLAINTTNADSIVVSWTGRTIKAGTRKYALRLQYRVGDIQAFNDFSPVVEYTGSSTDGSYQEFHSIKLPSEILNKPYVQLLWRYYFTESGSSGSRDQLAIDDIQVKVKINENSMFTNQTIGIENPANLYLELKASNSSKISSSASESILLTPGFIVDQGSVFEAKIVGCENN</sequence>
<organism evidence="2 3">
    <name type="scientific">Lacihabitans lacunae</name>
    <dbReference type="NCBI Taxonomy" id="1028214"/>
    <lineage>
        <taxon>Bacteria</taxon>
        <taxon>Pseudomonadati</taxon>
        <taxon>Bacteroidota</taxon>
        <taxon>Cytophagia</taxon>
        <taxon>Cytophagales</taxon>
        <taxon>Leadbetterellaceae</taxon>
        <taxon>Lacihabitans</taxon>
    </lineage>
</organism>
<dbReference type="NCBIfam" id="NF045639">
    <property type="entry name" value="GCX_COOH"/>
    <property type="match status" value="1"/>
</dbReference>
<dbReference type="InterPro" id="IPR055015">
    <property type="entry name" value="GCX_COOH"/>
</dbReference>